<comment type="similarity">
    <text evidence="1">Belongs to the bacterial sugar transferase family.</text>
</comment>
<proteinExistence type="inferred from homology"/>
<sequence length="241" mass="27814">MGKIAEQHDKENLNNIAAYGGIYNRKVKRMIGFCLANFLLLLLMPLYFLIATAIVIESGFPVFYRADRGGYQGKTFRIYKFRSMVQNAEQIGGGTTALNDNRITKVGSFLRKTKLDEIAQLINIIRGEMCFVGPRPELLKYTNRYNNAEKSLLEVRPGITDYSSLEFINLDEIVGVRNVDEVYETQVLKRKNQLRMKYAETVSFKTDIKLFFQTIYMVIKKILRLFLHCEVLNGKGSFKEF</sequence>
<accession>A0ABZ3IGX4</accession>
<keyword evidence="4" id="KW-0808">Transferase</keyword>
<dbReference type="RefSeq" id="WP_211289575.1">
    <property type="nucleotide sequence ID" value="NZ_CP155573.1"/>
</dbReference>
<evidence type="ECO:0000259" key="3">
    <source>
        <dbReference type="Pfam" id="PF02397"/>
    </source>
</evidence>
<dbReference type="EC" id="2.7.8.31" evidence="4"/>
<dbReference type="GO" id="GO:0089702">
    <property type="term" value="F:undecaprenyl-phosphate glucose phosphotransferase activity"/>
    <property type="evidence" value="ECO:0007669"/>
    <property type="project" value="UniProtKB-EC"/>
</dbReference>
<evidence type="ECO:0000256" key="1">
    <source>
        <dbReference type="ARBA" id="ARBA00006464"/>
    </source>
</evidence>
<gene>
    <name evidence="4" type="primary">wcaJ</name>
    <name evidence="4" type="ORF">SPSIL_010380</name>
</gene>
<dbReference type="EMBL" id="CP155573">
    <property type="protein sequence ID" value="XFO64929.1"/>
    <property type="molecule type" value="Genomic_DNA"/>
</dbReference>
<protein>
    <submittedName>
        <fullName evidence="4">UDP-glucose:undecaprenyl-phosphate glucose-1-phosphate transferase</fullName>
        <ecNumber evidence="4">2.7.8.31</ecNumber>
    </submittedName>
</protein>
<dbReference type="PANTHER" id="PTHR30576:SF20">
    <property type="entry name" value="QUINOVOSAMINEPHOSPHOTRANSFERAE-RELATED"/>
    <property type="match status" value="1"/>
</dbReference>
<dbReference type="Proteomes" id="UP000216752">
    <property type="component" value="Chromosome"/>
</dbReference>
<reference evidence="4" key="1">
    <citation type="submission" date="2024-05" db="EMBL/GenBank/DDBJ databases">
        <title>Isolation and characterization of Sporomusa carbonis sp. nov., a carboxydotrophic hydrogenogen in the genus of Sporomusa isolated from a charcoal burning pile.</title>
        <authorList>
            <person name="Boeer T."/>
            <person name="Rosenbaum F."/>
            <person name="Eysell L."/>
            <person name="Mueller V."/>
            <person name="Daniel R."/>
            <person name="Poehlein A."/>
        </authorList>
    </citation>
    <scope>NUCLEOTIDE SEQUENCE [LARGE SCALE GENOMIC DNA]</scope>
    <source>
        <strain evidence="4">DSM 10669</strain>
    </source>
</reference>
<dbReference type="InterPro" id="IPR003362">
    <property type="entry name" value="Bact_transf"/>
</dbReference>
<keyword evidence="5" id="KW-1185">Reference proteome</keyword>
<keyword evidence="2" id="KW-0472">Membrane</keyword>
<feature type="transmembrane region" description="Helical" evidence="2">
    <location>
        <begin position="33"/>
        <end position="56"/>
    </location>
</feature>
<organism evidence="4 5">
    <name type="scientific">Sporomusa silvacetica DSM 10669</name>
    <dbReference type="NCBI Taxonomy" id="1123289"/>
    <lineage>
        <taxon>Bacteria</taxon>
        <taxon>Bacillati</taxon>
        <taxon>Bacillota</taxon>
        <taxon>Negativicutes</taxon>
        <taxon>Selenomonadales</taxon>
        <taxon>Sporomusaceae</taxon>
        <taxon>Sporomusa</taxon>
    </lineage>
</organism>
<feature type="domain" description="Bacterial sugar transferase" evidence="3">
    <location>
        <begin position="28"/>
        <end position="220"/>
    </location>
</feature>
<dbReference type="Pfam" id="PF02397">
    <property type="entry name" value="Bac_transf"/>
    <property type="match status" value="1"/>
</dbReference>
<evidence type="ECO:0000313" key="4">
    <source>
        <dbReference type="EMBL" id="XFO64929.1"/>
    </source>
</evidence>
<evidence type="ECO:0000256" key="2">
    <source>
        <dbReference type="SAM" id="Phobius"/>
    </source>
</evidence>
<dbReference type="PANTHER" id="PTHR30576">
    <property type="entry name" value="COLANIC BIOSYNTHESIS UDP-GLUCOSE LIPID CARRIER TRANSFERASE"/>
    <property type="match status" value="1"/>
</dbReference>
<evidence type="ECO:0000313" key="5">
    <source>
        <dbReference type="Proteomes" id="UP000216752"/>
    </source>
</evidence>
<name>A0ABZ3IGX4_9FIRM</name>
<keyword evidence="2" id="KW-0812">Transmembrane</keyword>
<keyword evidence="2" id="KW-1133">Transmembrane helix</keyword>